<sequence>MRVVQKTTGPKGRAAYNVEGQRNCRSEFIASRIDSNIDYSVSPCDDLYQFACGRWVEKNAIPEELMTYSTFGILREGVEIVLRNLLQEDHMPEDLECMKKAKDMYASCIDMDKIEERGDQILKDMLVRELGGWPLTHAAWDEDAFDLVDTLIKLNRLGENPIISFYVGLDSKDTSTRVLTMDQPIFGMPGQKYYQVSRDDAMLKAYEDLIYRVSKLIGQANPDTAVKEVKEIIEFEILLANVRTLSGKTSAKAAA</sequence>
<protein>
    <submittedName>
        <fullName evidence="2">Membrane metallo-endopeptidase-like 1</fullName>
    </submittedName>
</protein>
<dbReference type="SUPFAM" id="SSF55486">
    <property type="entry name" value="Metalloproteases ('zincins'), catalytic domain"/>
    <property type="match status" value="1"/>
</dbReference>
<dbReference type="PANTHER" id="PTHR11733:SF192">
    <property type="entry name" value="NEPRILYSIN-21"/>
    <property type="match status" value="1"/>
</dbReference>
<dbReference type="InterPro" id="IPR008753">
    <property type="entry name" value="Peptidase_M13_N"/>
</dbReference>
<dbReference type="PROSITE" id="PS51885">
    <property type="entry name" value="NEPRILYSIN"/>
    <property type="match status" value="1"/>
</dbReference>
<evidence type="ECO:0000313" key="3">
    <source>
        <dbReference type="Proteomes" id="UP000762676"/>
    </source>
</evidence>
<reference evidence="2 3" key="1">
    <citation type="journal article" date="2021" name="Elife">
        <title>Chloroplast acquisition without the gene transfer in kleptoplastic sea slugs, Plakobranchus ocellatus.</title>
        <authorList>
            <person name="Maeda T."/>
            <person name="Takahashi S."/>
            <person name="Yoshida T."/>
            <person name="Shimamura S."/>
            <person name="Takaki Y."/>
            <person name="Nagai Y."/>
            <person name="Toyoda A."/>
            <person name="Suzuki Y."/>
            <person name="Arimoto A."/>
            <person name="Ishii H."/>
            <person name="Satoh N."/>
            <person name="Nishiyama T."/>
            <person name="Hasebe M."/>
            <person name="Maruyama T."/>
            <person name="Minagawa J."/>
            <person name="Obokata J."/>
            <person name="Shigenobu S."/>
        </authorList>
    </citation>
    <scope>NUCLEOTIDE SEQUENCE [LARGE SCALE GENOMIC DNA]</scope>
</reference>
<dbReference type="InterPro" id="IPR000718">
    <property type="entry name" value="Peptidase_M13"/>
</dbReference>
<evidence type="ECO:0000313" key="2">
    <source>
        <dbReference type="EMBL" id="GFS02684.1"/>
    </source>
</evidence>
<dbReference type="PANTHER" id="PTHR11733">
    <property type="entry name" value="ZINC METALLOPROTEASE FAMILY M13 NEPRILYSIN-RELATED"/>
    <property type="match status" value="1"/>
</dbReference>
<evidence type="ECO:0000259" key="1">
    <source>
        <dbReference type="Pfam" id="PF05649"/>
    </source>
</evidence>
<dbReference type="Pfam" id="PF05649">
    <property type="entry name" value="Peptidase_M13_N"/>
    <property type="match status" value="1"/>
</dbReference>
<dbReference type="AlphaFoldDB" id="A0AAV4HWW7"/>
<dbReference type="InterPro" id="IPR042089">
    <property type="entry name" value="Peptidase_M13_dom_2"/>
</dbReference>
<dbReference type="GO" id="GO:0004222">
    <property type="term" value="F:metalloendopeptidase activity"/>
    <property type="evidence" value="ECO:0007669"/>
    <property type="project" value="InterPro"/>
</dbReference>
<dbReference type="Gene3D" id="1.10.1380.10">
    <property type="entry name" value="Neutral endopeptidase , domain2"/>
    <property type="match status" value="1"/>
</dbReference>
<name>A0AAV4HWW7_9GAST</name>
<keyword evidence="3" id="KW-1185">Reference proteome</keyword>
<dbReference type="GO" id="GO:0016485">
    <property type="term" value="P:protein processing"/>
    <property type="evidence" value="ECO:0007669"/>
    <property type="project" value="TreeGrafter"/>
</dbReference>
<accession>A0AAV4HWW7</accession>
<feature type="domain" description="Peptidase M13 N-terminal" evidence="1">
    <location>
        <begin position="43"/>
        <end position="243"/>
    </location>
</feature>
<organism evidence="2 3">
    <name type="scientific">Elysia marginata</name>
    <dbReference type="NCBI Taxonomy" id="1093978"/>
    <lineage>
        <taxon>Eukaryota</taxon>
        <taxon>Metazoa</taxon>
        <taxon>Spiralia</taxon>
        <taxon>Lophotrochozoa</taxon>
        <taxon>Mollusca</taxon>
        <taxon>Gastropoda</taxon>
        <taxon>Heterobranchia</taxon>
        <taxon>Euthyneura</taxon>
        <taxon>Panpulmonata</taxon>
        <taxon>Sacoglossa</taxon>
        <taxon>Placobranchoidea</taxon>
        <taxon>Plakobranchidae</taxon>
        <taxon>Elysia</taxon>
    </lineage>
</organism>
<dbReference type="EMBL" id="BMAT01012954">
    <property type="protein sequence ID" value="GFS02684.1"/>
    <property type="molecule type" value="Genomic_DNA"/>
</dbReference>
<proteinExistence type="predicted"/>
<dbReference type="GO" id="GO:0005886">
    <property type="term" value="C:plasma membrane"/>
    <property type="evidence" value="ECO:0007669"/>
    <property type="project" value="TreeGrafter"/>
</dbReference>
<gene>
    <name evidence="2" type="ORF">ElyMa_006450800</name>
</gene>
<comment type="caution">
    <text evidence="2">The sequence shown here is derived from an EMBL/GenBank/DDBJ whole genome shotgun (WGS) entry which is preliminary data.</text>
</comment>
<dbReference type="Proteomes" id="UP000762676">
    <property type="component" value="Unassembled WGS sequence"/>
</dbReference>